<dbReference type="Pfam" id="PF00593">
    <property type="entry name" value="TonB_dep_Rec_b-barrel"/>
    <property type="match status" value="1"/>
</dbReference>
<feature type="region of interest" description="Disordered" evidence="13">
    <location>
        <begin position="16"/>
        <end position="37"/>
    </location>
</feature>
<keyword evidence="9 11" id="KW-0472">Membrane</keyword>
<evidence type="ECO:0000256" key="12">
    <source>
        <dbReference type="RuleBase" id="RU003357"/>
    </source>
</evidence>
<evidence type="ECO:0000256" key="6">
    <source>
        <dbReference type="ARBA" id="ARBA00023004"/>
    </source>
</evidence>
<keyword evidence="7" id="KW-0406">Ion transport</keyword>
<feature type="domain" description="TonB-dependent receptor plug" evidence="15">
    <location>
        <begin position="64"/>
        <end position="173"/>
    </location>
</feature>
<evidence type="ECO:0000256" key="1">
    <source>
        <dbReference type="ARBA" id="ARBA00004571"/>
    </source>
</evidence>
<evidence type="ECO:0000256" key="3">
    <source>
        <dbReference type="ARBA" id="ARBA00022452"/>
    </source>
</evidence>
<dbReference type="Proteomes" id="UP000621447">
    <property type="component" value="Unassembled WGS sequence"/>
</dbReference>
<gene>
    <name evidence="16" type="ORF">HRV97_11230</name>
</gene>
<accession>A0ABX2JGK2</accession>
<protein>
    <submittedName>
        <fullName evidence="16">TonB-dependent receptor</fullName>
    </submittedName>
</protein>
<keyword evidence="2 11" id="KW-0813">Transport</keyword>
<dbReference type="InterPro" id="IPR036942">
    <property type="entry name" value="Beta-barrel_TonB_sf"/>
</dbReference>
<comment type="similarity">
    <text evidence="11 12">Belongs to the TonB-dependent receptor family.</text>
</comment>
<evidence type="ECO:0000256" key="4">
    <source>
        <dbReference type="ARBA" id="ARBA00022496"/>
    </source>
</evidence>
<keyword evidence="3 11" id="KW-1134">Transmembrane beta strand</keyword>
<keyword evidence="8 12" id="KW-0798">TonB box</keyword>
<comment type="caution">
    <text evidence="16">The sequence shown here is derived from an EMBL/GenBank/DDBJ whole genome shotgun (WGS) entry which is preliminary data.</text>
</comment>
<evidence type="ECO:0000256" key="5">
    <source>
        <dbReference type="ARBA" id="ARBA00022692"/>
    </source>
</evidence>
<evidence type="ECO:0000256" key="10">
    <source>
        <dbReference type="ARBA" id="ARBA00023237"/>
    </source>
</evidence>
<evidence type="ECO:0000313" key="16">
    <source>
        <dbReference type="EMBL" id="NTS65733.1"/>
    </source>
</evidence>
<evidence type="ECO:0000256" key="7">
    <source>
        <dbReference type="ARBA" id="ARBA00023065"/>
    </source>
</evidence>
<dbReference type="SUPFAM" id="SSF56935">
    <property type="entry name" value="Porins"/>
    <property type="match status" value="1"/>
</dbReference>
<dbReference type="EMBL" id="JABULH010000004">
    <property type="protein sequence ID" value="NTS65733.1"/>
    <property type="molecule type" value="Genomic_DNA"/>
</dbReference>
<dbReference type="PANTHER" id="PTHR32552:SF81">
    <property type="entry name" value="TONB-DEPENDENT OUTER MEMBRANE RECEPTOR"/>
    <property type="match status" value="1"/>
</dbReference>
<evidence type="ECO:0000256" key="9">
    <source>
        <dbReference type="ARBA" id="ARBA00023136"/>
    </source>
</evidence>
<dbReference type="Pfam" id="PF07715">
    <property type="entry name" value="Plug"/>
    <property type="match status" value="1"/>
</dbReference>
<dbReference type="RefSeq" id="WP_174194357.1">
    <property type="nucleotide sequence ID" value="NZ_JABULH010000004.1"/>
</dbReference>
<keyword evidence="17" id="KW-1185">Reference proteome</keyword>
<reference evidence="16 17" key="1">
    <citation type="submission" date="2020-06" db="EMBL/GenBank/DDBJ databases">
        <title>Sphingomonas hominis sp. nov., a member of the Sphingomonas, isolated from the hair of a 22-year-old girl.</title>
        <authorList>
            <person name="Zhang D.-F."/>
            <person name="Cui X.-W."/>
        </authorList>
    </citation>
    <scope>NUCLEOTIDE SEQUENCE [LARGE SCALE GENOMIC DNA]</scope>
    <source>
        <strain evidence="16 17">HHU CXW</strain>
    </source>
</reference>
<dbReference type="Gene3D" id="2.40.170.20">
    <property type="entry name" value="TonB-dependent receptor, beta-barrel domain"/>
    <property type="match status" value="1"/>
</dbReference>
<dbReference type="InterPro" id="IPR012910">
    <property type="entry name" value="Plug_dom"/>
</dbReference>
<evidence type="ECO:0000313" key="17">
    <source>
        <dbReference type="Proteomes" id="UP000621447"/>
    </source>
</evidence>
<evidence type="ECO:0000256" key="13">
    <source>
        <dbReference type="SAM" id="MobiDB-lite"/>
    </source>
</evidence>
<evidence type="ECO:0000259" key="15">
    <source>
        <dbReference type="Pfam" id="PF07715"/>
    </source>
</evidence>
<keyword evidence="10 11" id="KW-0998">Cell outer membrane</keyword>
<evidence type="ECO:0000259" key="14">
    <source>
        <dbReference type="Pfam" id="PF00593"/>
    </source>
</evidence>
<evidence type="ECO:0000256" key="8">
    <source>
        <dbReference type="ARBA" id="ARBA00023077"/>
    </source>
</evidence>
<dbReference type="PANTHER" id="PTHR32552">
    <property type="entry name" value="FERRICHROME IRON RECEPTOR-RELATED"/>
    <property type="match status" value="1"/>
</dbReference>
<organism evidence="16 17">
    <name type="scientific">Sphingomonas hominis</name>
    <dbReference type="NCBI Taxonomy" id="2741495"/>
    <lineage>
        <taxon>Bacteria</taxon>
        <taxon>Pseudomonadati</taxon>
        <taxon>Pseudomonadota</taxon>
        <taxon>Alphaproteobacteria</taxon>
        <taxon>Sphingomonadales</taxon>
        <taxon>Sphingomonadaceae</taxon>
        <taxon>Sphingomonas</taxon>
    </lineage>
</organism>
<keyword evidence="5 11" id="KW-0812">Transmembrane</keyword>
<proteinExistence type="inferred from homology"/>
<comment type="subcellular location">
    <subcellularLocation>
        <location evidence="1 11">Cell outer membrane</location>
        <topology evidence="1 11">Multi-pass membrane protein</topology>
    </subcellularLocation>
</comment>
<sequence>MSITLALLLAQFATQPTPADQTNGPAPAPVAQEGEGEAAAGRLGTAQQGGGDIVVTARRRAETVQQVPIAISVIGGQALADTGAYNVNRLTQLQPSLQFYSTNPRNSAANIRGLGAPFGLTNDGIEQGVGIYVDQVYYSRIASATFDFTDTERIEILRGPQGTLYGKNTTAGAINITTRKPSFTPEARVELTAGNYEFVQAKASASGPLVDDKLAVRLSASVTRRDGTVNNVRTGVHVNAQDNQSLRGQLYWHATDTLDLTLSADYNHQNPDCCAQYFVRVGATQRPVARQYEALAAAFGYQPPSRNPFDRVTDLDTPLRARQELGGVSLVGELDLGSALLTSVSAWRKWDWKPSNDRDYVGLPITTVSANPSQQEQVSQELRIASNGRRTVDYVAGLFYFHQTIDTQGLQVQGSAASRFLLAPPAGGCTAASTANACNPAVLNGLTSRNTIGFSNTSAAAFGKLTWHIANRLSIAPGLRVNYDKKSGDYVSVVTTGSGATLDCSATAQGANGVTRDRCGVLAPQSYQPKFDDWNVSGDVTLAYDLSPDNHFYATYARSYKSGGINLSGLPLGADNLPLLATATVKPETVNHYELGLKNQFLDRRATVNIAAFWTDIFDYQATVTNSQLSVLRGYLANAGHVRTRGVEIDSAFRPTSRLNVYANAAYTDAKYQRFTDAPCPPELAGGTALPIVNGQIVGTPAAAGTPGNSLPFCNVSGQRIPGVSKWAFSYGAEYGVPTNFGGNEGNVYLGYDGSYRSNFSSNPSESIYTQVDGYSISNVRVGYREGGRLNVFGWVRNVFDQDYFELLATQSGNTGLVVGQPGDPRTYGVTFSASF</sequence>
<keyword evidence="6" id="KW-0408">Iron</keyword>
<dbReference type="PROSITE" id="PS52016">
    <property type="entry name" value="TONB_DEPENDENT_REC_3"/>
    <property type="match status" value="1"/>
</dbReference>
<evidence type="ECO:0000256" key="2">
    <source>
        <dbReference type="ARBA" id="ARBA00022448"/>
    </source>
</evidence>
<dbReference type="InterPro" id="IPR039426">
    <property type="entry name" value="TonB-dep_rcpt-like"/>
</dbReference>
<name>A0ABX2JGK2_9SPHN</name>
<evidence type="ECO:0000256" key="11">
    <source>
        <dbReference type="PROSITE-ProRule" id="PRU01360"/>
    </source>
</evidence>
<keyword evidence="4" id="KW-0410">Iron transport</keyword>
<keyword evidence="16" id="KW-0675">Receptor</keyword>
<feature type="domain" description="TonB-dependent receptor-like beta-barrel" evidence="14">
    <location>
        <begin position="301"/>
        <end position="799"/>
    </location>
</feature>
<dbReference type="InterPro" id="IPR000531">
    <property type="entry name" value="Beta-barrel_TonB"/>
</dbReference>